<dbReference type="GO" id="GO:0016020">
    <property type="term" value="C:membrane"/>
    <property type="evidence" value="ECO:0007669"/>
    <property type="project" value="InterPro"/>
</dbReference>
<dbReference type="RefSeq" id="WP_096407555.1">
    <property type="nucleotide sequence ID" value="NZ_AP017372.2"/>
</dbReference>
<evidence type="ECO:0000256" key="2">
    <source>
        <dbReference type="ARBA" id="ARBA00022679"/>
    </source>
</evidence>
<evidence type="ECO:0000256" key="1">
    <source>
        <dbReference type="ARBA" id="ARBA00004323"/>
    </source>
</evidence>
<gene>
    <name evidence="8" type="ORF">HH1059_03370</name>
</gene>
<dbReference type="PANTHER" id="PTHR12137:SF54">
    <property type="entry name" value="CARBOHYDRATE SULFOTRANSFERASE"/>
    <property type="match status" value="1"/>
</dbReference>
<keyword evidence="2" id="KW-0808">Transferase</keyword>
<dbReference type="PANTHER" id="PTHR12137">
    <property type="entry name" value="CARBOHYDRATE SULFOTRANSFERASE"/>
    <property type="match status" value="1"/>
</dbReference>
<dbReference type="Proteomes" id="UP000218890">
    <property type="component" value="Chromosome"/>
</dbReference>
<keyword evidence="4" id="KW-1133">Transmembrane helix</keyword>
<dbReference type="InterPro" id="IPR005331">
    <property type="entry name" value="Sulfotransferase"/>
</dbReference>
<keyword evidence="6" id="KW-0472">Membrane</keyword>
<evidence type="ECO:0000256" key="4">
    <source>
        <dbReference type="ARBA" id="ARBA00022989"/>
    </source>
</evidence>
<dbReference type="AlphaFoldDB" id="A0A0X8X7F7"/>
<keyword evidence="5" id="KW-0333">Golgi apparatus</keyword>
<dbReference type="KEGG" id="hhk:HH1059_03370"/>
<dbReference type="Pfam" id="PF03567">
    <property type="entry name" value="Sulfotransfer_2"/>
    <property type="match status" value="1"/>
</dbReference>
<evidence type="ECO:0000256" key="5">
    <source>
        <dbReference type="ARBA" id="ARBA00023034"/>
    </source>
</evidence>
<dbReference type="InterPro" id="IPR018011">
    <property type="entry name" value="Carb_sulfotrans_8-10"/>
</dbReference>
<evidence type="ECO:0000256" key="7">
    <source>
        <dbReference type="ARBA" id="ARBA00023180"/>
    </source>
</evidence>
<evidence type="ECO:0000256" key="6">
    <source>
        <dbReference type="ARBA" id="ARBA00023136"/>
    </source>
</evidence>
<evidence type="ECO:0008006" key="10">
    <source>
        <dbReference type="Google" id="ProtNLM"/>
    </source>
</evidence>
<evidence type="ECO:0000313" key="8">
    <source>
        <dbReference type="EMBL" id="BAU57015.1"/>
    </source>
</evidence>
<keyword evidence="3" id="KW-0812">Transmembrane</keyword>
<dbReference type="OrthoDB" id="288532at2"/>
<dbReference type="InterPro" id="IPR027417">
    <property type="entry name" value="P-loop_NTPase"/>
</dbReference>
<dbReference type="EMBL" id="AP017372">
    <property type="protein sequence ID" value="BAU57015.1"/>
    <property type="molecule type" value="Genomic_DNA"/>
</dbReference>
<protein>
    <recommendedName>
        <fullName evidence="10">Sulfotransferase family protein</fullName>
    </recommendedName>
</protein>
<accession>A0A0X8X7F7</accession>
<sequence length="227" mass="26002">MWRYQLRSVDARIGVSMRHGYTYIRIPKAANSTISSTLDYHFPSGHEDRQGKSSYDKLSNLSQQQIDTVLNDHYIFTVVRNPYHRTLSAYLQKFARKSNADSWMRRFGGEIKAYGNGEASFLGFCRFLERGGLLANIHWMPQHRIIEPIGIERIDYVGYVESLEHDLRTIMDSIGGDSSQLQLQSSGPAPTGAATKCKNYYDDESADIVRRLFAEDFRLFGYSDSTF</sequence>
<dbReference type="GO" id="GO:0008146">
    <property type="term" value="F:sulfotransferase activity"/>
    <property type="evidence" value="ECO:0007669"/>
    <property type="project" value="InterPro"/>
</dbReference>
<reference evidence="8" key="1">
    <citation type="submission" date="2016-02" db="EMBL/GenBank/DDBJ databases">
        <title>Halorhodospira halochloris DSM-1059 complete genome, version 2.</title>
        <authorList>
            <person name="Tsukatani Y."/>
        </authorList>
    </citation>
    <scope>NUCLEOTIDE SEQUENCE</scope>
    <source>
        <strain evidence="8">DSM 1059</strain>
    </source>
</reference>
<keyword evidence="7" id="KW-0325">Glycoprotein</keyword>
<comment type="subcellular location">
    <subcellularLocation>
        <location evidence="1">Golgi apparatus membrane</location>
        <topology evidence="1">Single-pass type II membrane protein</topology>
    </subcellularLocation>
</comment>
<organism evidence="8 9">
    <name type="scientific">Halorhodospira halochloris</name>
    <name type="common">Ectothiorhodospira halochloris</name>
    <dbReference type="NCBI Taxonomy" id="1052"/>
    <lineage>
        <taxon>Bacteria</taxon>
        <taxon>Pseudomonadati</taxon>
        <taxon>Pseudomonadota</taxon>
        <taxon>Gammaproteobacteria</taxon>
        <taxon>Chromatiales</taxon>
        <taxon>Ectothiorhodospiraceae</taxon>
        <taxon>Halorhodospira</taxon>
    </lineage>
</organism>
<proteinExistence type="predicted"/>
<name>A0A0X8X7F7_HALHR</name>
<dbReference type="SUPFAM" id="SSF52540">
    <property type="entry name" value="P-loop containing nucleoside triphosphate hydrolases"/>
    <property type="match status" value="1"/>
</dbReference>
<evidence type="ECO:0000256" key="3">
    <source>
        <dbReference type="ARBA" id="ARBA00022692"/>
    </source>
</evidence>
<evidence type="ECO:0000313" key="9">
    <source>
        <dbReference type="Proteomes" id="UP000218890"/>
    </source>
</evidence>
<keyword evidence="9" id="KW-1185">Reference proteome</keyword>
<dbReference type="GO" id="GO:0016051">
    <property type="term" value="P:carbohydrate biosynthetic process"/>
    <property type="evidence" value="ECO:0007669"/>
    <property type="project" value="InterPro"/>
</dbReference>